<dbReference type="InterPro" id="IPR015421">
    <property type="entry name" value="PyrdxlP-dep_Trfase_major"/>
</dbReference>
<evidence type="ECO:0000256" key="6">
    <source>
        <dbReference type="ARBA" id="ARBA00022898"/>
    </source>
</evidence>
<dbReference type="RefSeq" id="WP_091910090.1">
    <property type="nucleotide sequence ID" value="NZ_FNLO01000009.1"/>
</dbReference>
<evidence type="ECO:0000256" key="7">
    <source>
        <dbReference type="ARBA" id="ARBA00023239"/>
    </source>
</evidence>
<dbReference type="Pfam" id="PF00155">
    <property type="entry name" value="Aminotran_1_2"/>
    <property type="match status" value="1"/>
</dbReference>
<evidence type="ECO:0000256" key="5">
    <source>
        <dbReference type="ARBA" id="ARBA00022573"/>
    </source>
</evidence>
<feature type="domain" description="Aminotransferase class I/classII large" evidence="10">
    <location>
        <begin position="66"/>
        <end position="309"/>
    </location>
</feature>
<dbReference type="PANTHER" id="PTHR42885">
    <property type="entry name" value="HISTIDINOL-PHOSPHATE AMINOTRANSFERASE-RELATED"/>
    <property type="match status" value="1"/>
</dbReference>
<dbReference type="PROSITE" id="PS00105">
    <property type="entry name" value="AA_TRANSFER_CLASS_1"/>
    <property type="match status" value="1"/>
</dbReference>
<keyword evidence="7" id="KW-0456">Lyase</keyword>
<dbReference type="STRING" id="1770053.SAMN05216551_10954"/>
<evidence type="ECO:0000256" key="3">
    <source>
        <dbReference type="ARBA" id="ARBA00004953"/>
    </source>
</evidence>
<organism evidence="11 12">
    <name type="scientific">Chitinasiproducens palmae</name>
    <dbReference type="NCBI Taxonomy" id="1770053"/>
    <lineage>
        <taxon>Bacteria</taxon>
        <taxon>Pseudomonadati</taxon>
        <taxon>Pseudomonadota</taxon>
        <taxon>Betaproteobacteria</taxon>
        <taxon>Burkholderiales</taxon>
        <taxon>Burkholderiaceae</taxon>
        <taxon>Chitinasiproducens</taxon>
    </lineage>
</organism>
<dbReference type="SUPFAM" id="SSF53383">
    <property type="entry name" value="PLP-dependent transferases"/>
    <property type="match status" value="1"/>
</dbReference>
<dbReference type="InterPro" id="IPR004839">
    <property type="entry name" value="Aminotransferase_I/II_large"/>
</dbReference>
<comment type="cofactor">
    <cofactor evidence="1">
        <name>pyridoxal 5'-phosphate</name>
        <dbReference type="ChEBI" id="CHEBI:597326"/>
    </cofactor>
</comment>
<evidence type="ECO:0000256" key="8">
    <source>
        <dbReference type="ARBA" id="ARBA00029996"/>
    </source>
</evidence>
<dbReference type="Gene3D" id="3.90.1150.10">
    <property type="entry name" value="Aspartate Aminotransferase, domain 1"/>
    <property type="match status" value="1"/>
</dbReference>
<dbReference type="GO" id="GO:0030170">
    <property type="term" value="F:pyridoxal phosphate binding"/>
    <property type="evidence" value="ECO:0007669"/>
    <property type="project" value="InterPro"/>
</dbReference>
<dbReference type="AlphaFoldDB" id="A0A1H2PRX7"/>
<evidence type="ECO:0000256" key="9">
    <source>
        <dbReference type="ARBA" id="ARBA00048531"/>
    </source>
</evidence>
<evidence type="ECO:0000313" key="11">
    <source>
        <dbReference type="EMBL" id="SDV49691.1"/>
    </source>
</evidence>
<evidence type="ECO:0000259" key="10">
    <source>
        <dbReference type="Pfam" id="PF00155"/>
    </source>
</evidence>
<comment type="function">
    <text evidence="2">Decarboxylates L-threonine-O-3-phosphate to yield (R)-1-amino-2-propanol O-2-phosphate, the precursor for the linkage between the nucleotide loop and the corrin ring in cobalamin.</text>
</comment>
<dbReference type="CDD" id="cd00609">
    <property type="entry name" value="AAT_like"/>
    <property type="match status" value="1"/>
</dbReference>
<keyword evidence="6" id="KW-0663">Pyridoxal phosphate</keyword>
<protein>
    <recommendedName>
        <fullName evidence="4">threonine-phosphate decarboxylase</fullName>
        <ecNumber evidence="4">4.1.1.81</ecNumber>
    </recommendedName>
    <alternativeName>
        <fullName evidence="8">L-threonine-O-3-phosphate decarboxylase</fullName>
    </alternativeName>
</protein>
<keyword evidence="12" id="KW-1185">Reference proteome</keyword>
<dbReference type="GO" id="GO:0009236">
    <property type="term" value="P:cobalamin biosynthetic process"/>
    <property type="evidence" value="ECO:0007669"/>
    <property type="project" value="UniProtKB-UniPathway"/>
</dbReference>
<evidence type="ECO:0000256" key="2">
    <source>
        <dbReference type="ARBA" id="ARBA00003444"/>
    </source>
</evidence>
<dbReference type="Gene3D" id="3.40.640.10">
    <property type="entry name" value="Type I PLP-dependent aspartate aminotransferase-like (Major domain)"/>
    <property type="match status" value="1"/>
</dbReference>
<dbReference type="GO" id="GO:0048472">
    <property type="term" value="F:threonine-phosphate decarboxylase activity"/>
    <property type="evidence" value="ECO:0007669"/>
    <property type="project" value="UniProtKB-EC"/>
</dbReference>
<dbReference type="PANTHER" id="PTHR42885:SF1">
    <property type="entry name" value="THREONINE-PHOSPHATE DECARBOXYLASE"/>
    <property type="match status" value="1"/>
</dbReference>
<dbReference type="OrthoDB" id="9799304at2"/>
<dbReference type="NCBIfam" id="TIGR01140">
    <property type="entry name" value="L_thr_O3P_dcar"/>
    <property type="match status" value="1"/>
</dbReference>
<dbReference type="InterPro" id="IPR005860">
    <property type="entry name" value="CobD"/>
</dbReference>
<dbReference type="InterPro" id="IPR015422">
    <property type="entry name" value="PyrdxlP-dep_Trfase_small"/>
</dbReference>
<comment type="pathway">
    <text evidence="3">Cofactor biosynthesis; adenosylcobalamin biosynthesis.</text>
</comment>
<sequence length="348" mass="37487">MLEHGGRLRRAAQHYGIPLPDWLDLSTGIAPWVYPLPQIDTRHWQRLPEDDDGLVEAACAAYGAPHVLPLPGSQAAIQALPTLFTPQPIAVLAPSYAEHAHQWQRAGHTLAPFSDAAGLAQRMASCNIVVMVQPNNPTGWHLGRDALRQVAAELAGRDGLLVVDEAFIDADPALSLAPFSASRGLLVLRSLGKFYGLAGARVGFACGEPILLARLREAIGPWPVNGPARWVATAALRDATWQRNNGQRLRQASQRLAMLLRAHGLTPDGGTPLFQWLRHPQAQAIHAALARRGVLTRCYADPASLRFGLPGASPFVSEPCSGDAANADARAWQRLADALAQLRDAHLC</sequence>
<dbReference type="InterPro" id="IPR015424">
    <property type="entry name" value="PyrdxlP-dep_Trfase"/>
</dbReference>
<evidence type="ECO:0000256" key="1">
    <source>
        <dbReference type="ARBA" id="ARBA00001933"/>
    </source>
</evidence>
<dbReference type="Proteomes" id="UP000243719">
    <property type="component" value="Unassembled WGS sequence"/>
</dbReference>
<reference evidence="12" key="1">
    <citation type="submission" date="2016-09" db="EMBL/GenBank/DDBJ databases">
        <authorList>
            <person name="Varghese N."/>
            <person name="Submissions S."/>
        </authorList>
    </citation>
    <scope>NUCLEOTIDE SEQUENCE [LARGE SCALE GENOMIC DNA]</scope>
    <source>
        <strain evidence="12">JS23</strain>
    </source>
</reference>
<keyword evidence="5" id="KW-0169">Cobalamin biosynthesis</keyword>
<dbReference type="EMBL" id="FNLO01000009">
    <property type="protein sequence ID" value="SDV49691.1"/>
    <property type="molecule type" value="Genomic_DNA"/>
</dbReference>
<dbReference type="UniPathway" id="UPA00148"/>
<proteinExistence type="predicted"/>
<name>A0A1H2PRX7_9BURK</name>
<dbReference type="InterPro" id="IPR004838">
    <property type="entry name" value="NHTrfase_class1_PyrdxlP-BS"/>
</dbReference>
<evidence type="ECO:0000256" key="4">
    <source>
        <dbReference type="ARBA" id="ARBA00012285"/>
    </source>
</evidence>
<comment type="catalytic activity">
    <reaction evidence="9">
        <text>O-phospho-L-threonine + H(+) = (R)-1-aminopropan-2-yl phosphate + CO2</text>
        <dbReference type="Rhea" id="RHEA:11492"/>
        <dbReference type="ChEBI" id="CHEBI:15378"/>
        <dbReference type="ChEBI" id="CHEBI:16526"/>
        <dbReference type="ChEBI" id="CHEBI:58563"/>
        <dbReference type="ChEBI" id="CHEBI:58675"/>
        <dbReference type="EC" id="4.1.1.81"/>
    </reaction>
</comment>
<evidence type="ECO:0000313" key="12">
    <source>
        <dbReference type="Proteomes" id="UP000243719"/>
    </source>
</evidence>
<accession>A0A1H2PRX7</accession>
<dbReference type="EC" id="4.1.1.81" evidence="4"/>
<gene>
    <name evidence="11" type="ORF">SAMN05216551_10954</name>
</gene>